<protein>
    <submittedName>
        <fullName evidence="2">Uncharacterized protein</fullName>
    </submittedName>
</protein>
<sequence>MAPIHIFFGVWLAVLSFPRSLLSMPSSNLFLSLAPAVGSARLLALCRSYLALGYRRAYTGLNPSFSGVSGDELMHCLKIGRGPAVVICGQGVGDAGGWEMGTFFPLMWCAHLSTARTTLPKWPRPRRDHGDSSECCCKLGAGLFGQVADIPVVVVMAMVDHDDENRHRVSS</sequence>
<gene>
    <name evidence="2" type="ORF">B0T17DRAFT_503218</name>
</gene>
<evidence type="ECO:0000313" key="3">
    <source>
        <dbReference type="Proteomes" id="UP001174934"/>
    </source>
</evidence>
<accession>A0AA39XKJ6</accession>
<evidence type="ECO:0000256" key="1">
    <source>
        <dbReference type="SAM" id="SignalP"/>
    </source>
</evidence>
<feature type="signal peptide" evidence="1">
    <location>
        <begin position="1"/>
        <end position="23"/>
    </location>
</feature>
<proteinExistence type="predicted"/>
<feature type="chain" id="PRO_5041226825" evidence="1">
    <location>
        <begin position="24"/>
        <end position="171"/>
    </location>
</feature>
<dbReference type="AlphaFoldDB" id="A0AA39XKJ6"/>
<comment type="caution">
    <text evidence="2">The sequence shown here is derived from an EMBL/GenBank/DDBJ whole genome shotgun (WGS) entry which is preliminary data.</text>
</comment>
<dbReference type="Proteomes" id="UP001174934">
    <property type="component" value="Unassembled WGS sequence"/>
</dbReference>
<dbReference type="EMBL" id="JAULSR010000001">
    <property type="protein sequence ID" value="KAK0635713.1"/>
    <property type="molecule type" value="Genomic_DNA"/>
</dbReference>
<organism evidence="2 3">
    <name type="scientific">Bombardia bombarda</name>
    <dbReference type="NCBI Taxonomy" id="252184"/>
    <lineage>
        <taxon>Eukaryota</taxon>
        <taxon>Fungi</taxon>
        <taxon>Dikarya</taxon>
        <taxon>Ascomycota</taxon>
        <taxon>Pezizomycotina</taxon>
        <taxon>Sordariomycetes</taxon>
        <taxon>Sordariomycetidae</taxon>
        <taxon>Sordariales</taxon>
        <taxon>Lasiosphaeriaceae</taxon>
        <taxon>Bombardia</taxon>
    </lineage>
</organism>
<keyword evidence="3" id="KW-1185">Reference proteome</keyword>
<keyword evidence="1" id="KW-0732">Signal</keyword>
<evidence type="ECO:0000313" key="2">
    <source>
        <dbReference type="EMBL" id="KAK0635713.1"/>
    </source>
</evidence>
<name>A0AA39XKJ6_9PEZI</name>
<reference evidence="2" key="1">
    <citation type="submission" date="2023-06" db="EMBL/GenBank/DDBJ databases">
        <title>Genome-scale phylogeny and comparative genomics of the fungal order Sordariales.</title>
        <authorList>
            <consortium name="Lawrence Berkeley National Laboratory"/>
            <person name="Hensen N."/>
            <person name="Bonometti L."/>
            <person name="Westerberg I."/>
            <person name="Brannstrom I.O."/>
            <person name="Guillou S."/>
            <person name="Cros-Aarteil S."/>
            <person name="Calhoun S."/>
            <person name="Haridas S."/>
            <person name="Kuo A."/>
            <person name="Mondo S."/>
            <person name="Pangilinan J."/>
            <person name="Riley R."/>
            <person name="LaButti K."/>
            <person name="Andreopoulos B."/>
            <person name="Lipzen A."/>
            <person name="Chen C."/>
            <person name="Yanf M."/>
            <person name="Daum C."/>
            <person name="Ng V."/>
            <person name="Clum A."/>
            <person name="Steindorff A."/>
            <person name="Ohm R."/>
            <person name="Martin F."/>
            <person name="Silar P."/>
            <person name="Natvig D."/>
            <person name="Lalanne C."/>
            <person name="Gautier V."/>
            <person name="Ament-velasquez S.L."/>
            <person name="Kruys A."/>
            <person name="Hutchinson M.I."/>
            <person name="Powell A.J."/>
            <person name="Barry K."/>
            <person name="Miller A.N."/>
            <person name="Grigoriev I.V."/>
            <person name="Debuchy R."/>
            <person name="Gladieux P."/>
            <person name="Thoren M.H."/>
            <person name="Johannesson H."/>
        </authorList>
    </citation>
    <scope>NUCLEOTIDE SEQUENCE</scope>
    <source>
        <strain evidence="2">SMH3391-2</strain>
    </source>
</reference>